<dbReference type="Gene3D" id="2.40.70.10">
    <property type="entry name" value="Acid Proteases"/>
    <property type="match status" value="1"/>
</dbReference>
<accession>A0A9D5A1B6</accession>
<dbReference type="GO" id="GO:0006508">
    <property type="term" value="P:proteolysis"/>
    <property type="evidence" value="ECO:0007669"/>
    <property type="project" value="InterPro"/>
</dbReference>
<proteinExistence type="predicted"/>
<dbReference type="PANTHER" id="PTHR32108:SF9">
    <property type="entry name" value="REVERSE TRANSCRIPTASE RNASE H-LIKE DOMAIN-CONTAINING PROTEIN"/>
    <property type="match status" value="1"/>
</dbReference>
<comment type="caution">
    <text evidence="2">The sequence shown here is derived from an EMBL/GenBank/DDBJ whole genome shotgun (WGS) entry which is preliminary data.</text>
</comment>
<keyword evidence="3" id="KW-1185">Reference proteome</keyword>
<organism evidence="2 3">
    <name type="scientific">Pisum sativum</name>
    <name type="common">Garden pea</name>
    <name type="synonym">Lathyrus oleraceus</name>
    <dbReference type="NCBI Taxonomy" id="3888"/>
    <lineage>
        <taxon>Eukaryota</taxon>
        <taxon>Viridiplantae</taxon>
        <taxon>Streptophyta</taxon>
        <taxon>Embryophyta</taxon>
        <taxon>Tracheophyta</taxon>
        <taxon>Spermatophyta</taxon>
        <taxon>Magnoliopsida</taxon>
        <taxon>eudicotyledons</taxon>
        <taxon>Gunneridae</taxon>
        <taxon>Pentapetalae</taxon>
        <taxon>rosids</taxon>
        <taxon>fabids</taxon>
        <taxon>Fabales</taxon>
        <taxon>Fabaceae</taxon>
        <taxon>Papilionoideae</taxon>
        <taxon>50 kb inversion clade</taxon>
        <taxon>NPAAA clade</taxon>
        <taxon>Hologalegina</taxon>
        <taxon>IRL clade</taxon>
        <taxon>Fabeae</taxon>
        <taxon>Lathyrus</taxon>
    </lineage>
</organism>
<dbReference type="EMBL" id="JAMSHJ010000007">
    <property type="protein sequence ID" value="KAI5390428.1"/>
    <property type="molecule type" value="Genomic_DNA"/>
</dbReference>
<dbReference type="InterPro" id="IPR001969">
    <property type="entry name" value="Aspartic_peptidase_AS"/>
</dbReference>
<protein>
    <recommendedName>
        <fullName evidence="4">Retrotransposon gag domain-containing protein</fullName>
    </recommendedName>
</protein>
<evidence type="ECO:0000313" key="3">
    <source>
        <dbReference type="Proteomes" id="UP001058974"/>
    </source>
</evidence>
<feature type="compositionally biased region" description="Polar residues" evidence="1">
    <location>
        <begin position="7"/>
        <end position="16"/>
    </location>
</feature>
<dbReference type="AlphaFoldDB" id="A0A9D5A1B6"/>
<evidence type="ECO:0000313" key="2">
    <source>
        <dbReference type="EMBL" id="KAI5390428.1"/>
    </source>
</evidence>
<dbReference type="GO" id="GO:0004190">
    <property type="term" value="F:aspartic-type endopeptidase activity"/>
    <property type="evidence" value="ECO:0007669"/>
    <property type="project" value="InterPro"/>
</dbReference>
<feature type="compositionally biased region" description="Basic residues" evidence="1">
    <location>
        <begin position="242"/>
        <end position="258"/>
    </location>
</feature>
<reference evidence="2 3" key="1">
    <citation type="journal article" date="2022" name="Nat. Genet.">
        <title>Improved pea reference genome and pan-genome highlight genomic features and evolutionary characteristics.</title>
        <authorList>
            <person name="Yang T."/>
            <person name="Liu R."/>
            <person name="Luo Y."/>
            <person name="Hu S."/>
            <person name="Wang D."/>
            <person name="Wang C."/>
            <person name="Pandey M.K."/>
            <person name="Ge S."/>
            <person name="Xu Q."/>
            <person name="Li N."/>
            <person name="Li G."/>
            <person name="Huang Y."/>
            <person name="Saxena R.K."/>
            <person name="Ji Y."/>
            <person name="Li M."/>
            <person name="Yan X."/>
            <person name="He Y."/>
            <person name="Liu Y."/>
            <person name="Wang X."/>
            <person name="Xiang C."/>
            <person name="Varshney R.K."/>
            <person name="Ding H."/>
            <person name="Gao S."/>
            <person name="Zong X."/>
        </authorList>
    </citation>
    <scope>NUCLEOTIDE SEQUENCE [LARGE SCALE GENOMIC DNA]</scope>
    <source>
        <strain evidence="2 3">cv. Zhongwan 6</strain>
    </source>
</reference>
<evidence type="ECO:0008006" key="4">
    <source>
        <dbReference type="Google" id="ProtNLM"/>
    </source>
</evidence>
<dbReference type="CDD" id="cd00303">
    <property type="entry name" value="retropepsin_like"/>
    <property type="match status" value="1"/>
</dbReference>
<dbReference type="InterPro" id="IPR021109">
    <property type="entry name" value="Peptidase_aspartic_dom_sf"/>
</dbReference>
<dbReference type="PANTHER" id="PTHR32108">
    <property type="entry name" value="DNA-DIRECTED RNA POLYMERASE SUBUNIT ALPHA"/>
    <property type="match status" value="1"/>
</dbReference>
<feature type="region of interest" description="Disordered" evidence="1">
    <location>
        <begin position="1"/>
        <end position="22"/>
    </location>
</feature>
<gene>
    <name evidence="2" type="ORF">KIW84_075664</name>
</gene>
<feature type="region of interest" description="Disordered" evidence="1">
    <location>
        <begin position="230"/>
        <end position="304"/>
    </location>
</feature>
<feature type="compositionally biased region" description="Low complexity" evidence="1">
    <location>
        <begin position="268"/>
        <end position="304"/>
    </location>
</feature>
<dbReference type="Gramene" id="Psat07G0566400-T1">
    <property type="protein sequence ID" value="KAI5390428.1"/>
    <property type="gene ID" value="KIW84_075664"/>
</dbReference>
<name>A0A9D5A1B6_PEA</name>
<sequence>MMESVLAAQSQSSPTPATAHPQRIVISEVATSTIPTTAAHFAPNMLAGFPWGMPPNFMPEGFAPTFASIPTSSPVMSVPPPVVHTLPRLEDTIYHSEPSEGPDVYEKMDEMKDQFLELRKELKTLRGKDMFGKSAAELCLVPNVKIPVKFKVPDFEKYKGNTYRDQLRSLSQKDKETFKEYAQRWRELATQITPPLEENEMTKIFLKTLSSFYYEKMIASAPNDFTEMKERKANAVSVGRQRSPRVRRNQPPRQHHHQASSVIPVFSNNQSTPIQQQQCQQQQPRQRTNTYNNNNTNNHFQQQQNFERMKVSFDPIPMTYIESYPSLVLKNLLQPRNPPQIPKPLPWWYKPKLRCAFHQEAPDHDIHNGYPLKYEVQKLVKSGMVSFEDRASNIKANPLPVHGNSSINMVDGCPGEFKVFDVRFIRRYLVTIHKDICLVSDCEHDHDGCAICSVNLKGCMVVKRDIQRLMDEGLIQIVQSRHVDDDVNVIVSVFKTPERVVIQYDSSNSNSVNNRSVSLLVIRLVGPVPYASDKVVPYHSSATMIDNGQEVPLPTTNSVVSIADVTKVTHSGRVFGPVFPKNVEDIYVSKKVDAHVVDSASSPKCQSGESIGLKPSDDDEVLRFNQKKRVQCGGAVAPNPLQDFMDQFDHIVANITSCNNLSFCDKELPEQARNHNLALHISMNCKDDALSNVLVDTGSSLNVLPKSTLSRLPYQGAPMRYSGVIVKAFDGSRKTVIGKVELLMKIGPSDFQINFQVMDIHKAYSCLLGSPWIHEAGAVTSTLHQKLKFIKNGKLVIVRGEKALLERMVEVYDNKSRAGWGFQQGSSVVRAEDVQPSFHIGWFIHGNGQHSAVVIEGDEDEDCTNFVTHGKACNNWTAIDITVIVHRSKINEITFSGTIKDLAEVFSGTIEDLAELKVEGGFKEKPNGLSFENWSVLTGLLVTFAEQIQPKFLIELRSSGGFIQEEDLGI</sequence>
<dbReference type="PROSITE" id="PS00141">
    <property type="entry name" value="ASP_PROTEASE"/>
    <property type="match status" value="1"/>
</dbReference>
<dbReference type="Proteomes" id="UP001058974">
    <property type="component" value="Chromosome 7"/>
</dbReference>
<evidence type="ECO:0000256" key="1">
    <source>
        <dbReference type="SAM" id="MobiDB-lite"/>
    </source>
</evidence>